<dbReference type="SUPFAM" id="SSF51110">
    <property type="entry name" value="alpha-D-mannose-specific plant lectins"/>
    <property type="match status" value="1"/>
</dbReference>
<dbReference type="PROSITE" id="PS50948">
    <property type="entry name" value="PAN"/>
    <property type="match status" value="1"/>
</dbReference>
<evidence type="ECO:0000256" key="7">
    <source>
        <dbReference type="ARBA" id="ARBA00023157"/>
    </source>
</evidence>
<evidence type="ECO:0000256" key="11">
    <source>
        <dbReference type="PIRNR" id="PIRNR000641"/>
    </source>
</evidence>
<evidence type="ECO:0000256" key="9">
    <source>
        <dbReference type="ARBA" id="ARBA00047899"/>
    </source>
</evidence>
<dbReference type="PANTHER" id="PTHR32444">
    <property type="entry name" value="BULB-TYPE LECTIN DOMAIN-CONTAINING PROTEIN"/>
    <property type="match status" value="1"/>
</dbReference>
<dbReference type="Pfam" id="PF00954">
    <property type="entry name" value="S_locus_glycop"/>
    <property type="match status" value="1"/>
</dbReference>
<dbReference type="InterPro" id="IPR000858">
    <property type="entry name" value="S_locus_glycoprot_dom"/>
</dbReference>
<accession>A0A9R1UNP9</accession>
<evidence type="ECO:0000256" key="4">
    <source>
        <dbReference type="ARBA" id="ARBA00022741"/>
    </source>
</evidence>
<comment type="caution">
    <text evidence="16">The sequence shown here is derived from an EMBL/GenBank/DDBJ whole genome shotgun (WGS) entry which is preliminary data.</text>
</comment>
<reference evidence="16 17" key="1">
    <citation type="journal article" date="2017" name="Nat. Commun.">
        <title>Genome assembly with in vitro proximity ligation data and whole-genome triplication in lettuce.</title>
        <authorList>
            <person name="Reyes-Chin-Wo S."/>
            <person name="Wang Z."/>
            <person name="Yang X."/>
            <person name="Kozik A."/>
            <person name="Arikit S."/>
            <person name="Song C."/>
            <person name="Xia L."/>
            <person name="Froenicke L."/>
            <person name="Lavelle D.O."/>
            <person name="Truco M.J."/>
            <person name="Xia R."/>
            <person name="Zhu S."/>
            <person name="Xu C."/>
            <person name="Xu H."/>
            <person name="Xu X."/>
            <person name="Cox K."/>
            <person name="Korf I."/>
            <person name="Meyers B.C."/>
            <person name="Michelmore R.W."/>
        </authorList>
    </citation>
    <scope>NUCLEOTIDE SEQUENCE [LARGE SCALE GENOMIC DNA]</scope>
    <source>
        <strain evidence="17">cv. Salinas</strain>
        <tissue evidence="16">Seedlings</tissue>
    </source>
</reference>
<dbReference type="Gene3D" id="2.90.10.10">
    <property type="entry name" value="Bulb-type lectin domain"/>
    <property type="match status" value="1"/>
</dbReference>
<dbReference type="InterPro" id="IPR001480">
    <property type="entry name" value="Bulb-type_lectin_dom"/>
</dbReference>
<dbReference type="Pfam" id="PF01453">
    <property type="entry name" value="B_lectin"/>
    <property type="match status" value="1"/>
</dbReference>
<evidence type="ECO:0000259" key="13">
    <source>
        <dbReference type="PROSITE" id="PS50011"/>
    </source>
</evidence>
<comment type="catalytic activity">
    <reaction evidence="9 11">
        <text>L-threonyl-[protein] + ATP = O-phospho-L-threonyl-[protein] + ADP + H(+)</text>
        <dbReference type="Rhea" id="RHEA:46608"/>
        <dbReference type="Rhea" id="RHEA-COMP:11060"/>
        <dbReference type="Rhea" id="RHEA-COMP:11605"/>
        <dbReference type="ChEBI" id="CHEBI:15378"/>
        <dbReference type="ChEBI" id="CHEBI:30013"/>
        <dbReference type="ChEBI" id="CHEBI:30616"/>
        <dbReference type="ChEBI" id="CHEBI:61977"/>
        <dbReference type="ChEBI" id="CHEBI:456216"/>
        <dbReference type="EC" id="2.7.11.1"/>
    </reaction>
</comment>
<dbReference type="Gene3D" id="1.10.510.10">
    <property type="entry name" value="Transferase(Phosphotransferase) domain 1"/>
    <property type="match status" value="1"/>
</dbReference>
<feature type="domain" description="Protein kinase" evidence="13">
    <location>
        <begin position="552"/>
        <end position="837"/>
    </location>
</feature>
<keyword evidence="3" id="KW-0732">Signal</keyword>
<dbReference type="PROSITE" id="PS50011">
    <property type="entry name" value="PROTEIN_KINASE_DOM"/>
    <property type="match status" value="1"/>
</dbReference>
<dbReference type="FunFam" id="2.90.10.10:FF:000004">
    <property type="entry name" value="G-type lectin S-receptor-like serine/threonine-protein kinase"/>
    <property type="match status" value="1"/>
</dbReference>
<dbReference type="Proteomes" id="UP000235145">
    <property type="component" value="Unassembled WGS sequence"/>
</dbReference>
<dbReference type="InterPro" id="IPR011009">
    <property type="entry name" value="Kinase-like_dom_sf"/>
</dbReference>
<name>A0A9R1UNP9_LACSA</name>
<dbReference type="InterPro" id="IPR036426">
    <property type="entry name" value="Bulb-type_lectin_dom_sf"/>
</dbReference>
<keyword evidence="5 11" id="KW-0418">Kinase</keyword>
<evidence type="ECO:0000256" key="1">
    <source>
        <dbReference type="ARBA" id="ARBA00022527"/>
    </source>
</evidence>
<evidence type="ECO:0000256" key="12">
    <source>
        <dbReference type="SAM" id="Phobius"/>
    </source>
</evidence>
<feature type="domain" description="Bulb-type lectin" evidence="14">
    <location>
        <begin position="73"/>
        <end position="196"/>
    </location>
</feature>
<dbReference type="CDD" id="cd00028">
    <property type="entry name" value="B_lectin"/>
    <property type="match status" value="1"/>
</dbReference>
<evidence type="ECO:0000259" key="15">
    <source>
        <dbReference type="PROSITE" id="PS50948"/>
    </source>
</evidence>
<dbReference type="CDD" id="cd14066">
    <property type="entry name" value="STKc_IRAK"/>
    <property type="match status" value="1"/>
</dbReference>
<evidence type="ECO:0000256" key="3">
    <source>
        <dbReference type="ARBA" id="ARBA00022729"/>
    </source>
</evidence>
<dbReference type="GO" id="GO:0004674">
    <property type="term" value="F:protein serine/threonine kinase activity"/>
    <property type="evidence" value="ECO:0007669"/>
    <property type="project" value="UniProtKB-KW"/>
</dbReference>
<evidence type="ECO:0000256" key="10">
    <source>
        <dbReference type="ARBA" id="ARBA00048679"/>
    </source>
</evidence>
<evidence type="ECO:0000313" key="17">
    <source>
        <dbReference type="Proteomes" id="UP000235145"/>
    </source>
</evidence>
<keyword evidence="7" id="KW-1015">Disulfide bond</keyword>
<dbReference type="InterPro" id="IPR003609">
    <property type="entry name" value="Pan_app"/>
</dbReference>
<evidence type="ECO:0000256" key="5">
    <source>
        <dbReference type="ARBA" id="ARBA00022777"/>
    </source>
</evidence>
<feature type="transmembrane region" description="Helical" evidence="12">
    <location>
        <begin position="52"/>
        <end position="73"/>
    </location>
</feature>
<dbReference type="Pfam" id="PF07714">
    <property type="entry name" value="PK_Tyr_Ser-Thr"/>
    <property type="match status" value="1"/>
</dbReference>
<dbReference type="SUPFAM" id="SSF56112">
    <property type="entry name" value="Protein kinase-like (PK-like)"/>
    <property type="match status" value="1"/>
</dbReference>
<keyword evidence="12" id="KW-0472">Membrane</keyword>
<organism evidence="16 17">
    <name type="scientific">Lactuca sativa</name>
    <name type="common">Garden lettuce</name>
    <dbReference type="NCBI Taxonomy" id="4236"/>
    <lineage>
        <taxon>Eukaryota</taxon>
        <taxon>Viridiplantae</taxon>
        <taxon>Streptophyta</taxon>
        <taxon>Embryophyta</taxon>
        <taxon>Tracheophyta</taxon>
        <taxon>Spermatophyta</taxon>
        <taxon>Magnoliopsida</taxon>
        <taxon>eudicotyledons</taxon>
        <taxon>Gunneridae</taxon>
        <taxon>Pentapetalae</taxon>
        <taxon>asterids</taxon>
        <taxon>campanulids</taxon>
        <taxon>Asterales</taxon>
        <taxon>Asteraceae</taxon>
        <taxon>Cichorioideae</taxon>
        <taxon>Cichorieae</taxon>
        <taxon>Lactucinae</taxon>
        <taxon>Lactuca</taxon>
    </lineage>
</organism>
<gene>
    <name evidence="16" type="ORF">LSAT_V11C800446010</name>
</gene>
<dbReference type="Pfam" id="PF08276">
    <property type="entry name" value="PAN_2"/>
    <property type="match status" value="1"/>
</dbReference>
<evidence type="ECO:0000256" key="8">
    <source>
        <dbReference type="ARBA" id="ARBA00023180"/>
    </source>
</evidence>
<keyword evidence="4 11" id="KW-0547">Nucleotide-binding</keyword>
<dbReference type="CDD" id="cd01098">
    <property type="entry name" value="PAN_AP_plant"/>
    <property type="match status" value="1"/>
</dbReference>
<comment type="similarity">
    <text evidence="11">Belongs to the protein kinase superfamily. Ser/Thr protein kinase family.</text>
</comment>
<dbReference type="GO" id="GO:0048544">
    <property type="term" value="P:recognition of pollen"/>
    <property type="evidence" value="ECO:0007669"/>
    <property type="project" value="InterPro"/>
</dbReference>
<dbReference type="PANTHER" id="PTHR32444:SF232">
    <property type="entry name" value="S-LOCUS GLYCOPROTEIN"/>
    <property type="match status" value="1"/>
</dbReference>
<dbReference type="EMBL" id="NBSK02000008">
    <property type="protein sequence ID" value="KAJ0190347.1"/>
    <property type="molecule type" value="Genomic_DNA"/>
</dbReference>
<dbReference type="EC" id="2.7.11.1" evidence="11"/>
<dbReference type="PROSITE" id="PS00108">
    <property type="entry name" value="PROTEIN_KINASE_ST"/>
    <property type="match status" value="1"/>
</dbReference>
<keyword evidence="6 11" id="KW-0067">ATP-binding</keyword>
<dbReference type="SMART" id="SM00108">
    <property type="entry name" value="B_lectin"/>
    <property type="match status" value="1"/>
</dbReference>
<dbReference type="FunFam" id="1.10.510.10:FF:000060">
    <property type="entry name" value="G-type lectin S-receptor-like serine/threonine-protein kinase"/>
    <property type="match status" value="1"/>
</dbReference>
<proteinExistence type="inferred from homology"/>
<dbReference type="SMART" id="SM00473">
    <property type="entry name" value="PAN_AP"/>
    <property type="match status" value="1"/>
</dbReference>
<evidence type="ECO:0000313" key="16">
    <source>
        <dbReference type="EMBL" id="KAJ0190347.1"/>
    </source>
</evidence>
<keyword evidence="12" id="KW-0812">Transmembrane</keyword>
<dbReference type="Gene3D" id="3.50.4.10">
    <property type="entry name" value="Hepatocyte Growth Factor"/>
    <property type="match status" value="1"/>
</dbReference>
<keyword evidence="2 11" id="KW-0808">Transferase</keyword>
<evidence type="ECO:0000256" key="2">
    <source>
        <dbReference type="ARBA" id="ARBA00022679"/>
    </source>
</evidence>
<protein>
    <recommendedName>
        <fullName evidence="11">Receptor-like serine/threonine-protein kinase</fullName>
        <ecNumber evidence="11">2.7.11.1</ecNumber>
    </recommendedName>
</protein>
<evidence type="ECO:0000259" key="14">
    <source>
        <dbReference type="PROSITE" id="PS50927"/>
    </source>
</evidence>
<feature type="transmembrane region" description="Helical" evidence="12">
    <location>
        <begin position="483"/>
        <end position="505"/>
    </location>
</feature>
<dbReference type="SMART" id="SM00220">
    <property type="entry name" value="S_TKc"/>
    <property type="match status" value="1"/>
</dbReference>
<dbReference type="GO" id="GO:0005524">
    <property type="term" value="F:ATP binding"/>
    <property type="evidence" value="ECO:0007669"/>
    <property type="project" value="UniProtKB-KW"/>
</dbReference>
<dbReference type="PIRSF" id="PIRSF000641">
    <property type="entry name" value="SRK"/>
    <property type="match status" value="1"/>
</dbReference>
<evidence type="ECO:0000256" key="6">
    <source>
        <dbReference type="ARBA" id="ARBA00022840"/>
    </source>
</evidence>
<keyword evidence="1 11" id="KW-0723">Serine/threonine-protein kinase</keyword>
<keyword evidence="17" id="KW-1185">Reference proteome</keyword>
<dbReference type="InterPro" id="IPR000719">
    <property type="entry name" value="Prot_kinase_dom"/>
</dbReference>
<dbReference type="FunFam" id="3.30.200.20:FF:000195">
    <property type="entry name" value="G-type lectin S-receptor-like serine/threonine-protein kinase"/>
    <property type="match status" value="1"/>
</dbReference>
<dbReference type="PROSITE" id="PS50927">
    <property type="entry name" value="BULB_LECTIN"/>
    <property type="match status" value="1"/>
</dbReference>
<dbReference type="AlphaFoldDB" id="A0A9R1UNP9"/>
<comment type="catalytic activity">
    <reaction evidence="10 11">
        <text>L-seryl-[protein] + ATP = O-phospho-L-seryl-[protein] + ADP + H(+)</text>
        <dbReference type="Rhea" id="RHEA:17989"/>
        <dbReference type="Rhea" id="RHEA-COMP:9863"/>
        <dbReference type="Rhea" id="RHEA-COMP:11604"/>
        <dbReference type="ChEBI" id="CHEBI:15378"/>
        <dbReference type="ChEBI" id="CHEBI:29999"/>
        <dbReference type="ChEBI" id="CHEBI:30616"/>
        <dbReference type="ChEBI" id="CHEBI:83421"/>
        <dbReference type="ChEBI" id="CHEBI:456216"/>
        <dbReference type="EC" id="2.7.11.1"/>
    </reaction>
</comment>
<feature type="domain" description="Apple" evidence="15">
    <location>
        <begin position="386"/>
        <end position="466"/>
    </location>
</feature>
<dbReference type="InterPro" id="IPR008271">
    <property type="entry name" value="Ser/Thr_kinase_AS"/>
</dbReference>
<dbReference type="InterPro" id="IPR001245">
    <property type="entry name" value="Ser-Thr/Tyr_kinase_cat_dom"/>
</dbReference>
<keyword evidence="12" id="KW-1133">Transmembrane helix</keyword>
<dbReference type="InterPro" id="IPR024171">
    <property type="entry name" value="SRK-like_kinase"/>
</dbReference>
<dbReference type="Gene3D" id="3.30.200.20">
    <property type="entry name" value="Phosphorylase Kinase, domain 1"/>
    <property type="match status" value="1"/>
</dbReference>
<sequence length="864" mass="98474">MIRLSHFSQRGKRSFLNLNLNRYNLIHNRNCINPTKLTNHFREHMSMEYQPILMLVSSTIFFFFFFMSGSAAVDTISAYQPIKDGSSIVSEGDTFELGFFSPGESKNRYLGIWYMKISPLTVVWVANREKPIIDTSGMFELTKEGTLQILSGGNPIIWSSDLIVSTNNINPVAQLLDNGNLVVWENSRKENLIWQSFDFPGNTLLPGMKIGKDLTTGRESYLSSWKSPDDPSIGLYKLWLDPNGYPQLFMKKGQVDHARVGPWNGLWFRGRPFENTGPIFLIEFTVNEKEMYYRFTLKTSVFFRMIIMHDGIIMQSNWVERTQEWAVYGNIVVDTCSLFGRCGPYGICTLENPICSCIEGFEPRVLKGWNQGDMSDGCKRKKPLNCGTKDVFHKISGVKFPDTRHSSYNVSMSHEECEKACRRNCSCTAYADLDIRNEGSGCLLWFDDLMDIRKYDDHQELYIKMATSDLQEKGRSAFNKKKAVVIIALSVSSAAMLVSAVAYACRKKMKRPHKKGRGNRWQTFDKDKVKMENFGELPFFSMYRIAKATNNFSIDNQIGEGGFGPVYKGVLEDGKVVAIKRLSETSQQGHEEFQNEVICIAKLQHRNLVKLLGYCIHGNEKILIYEYMDNKSLDSFLFDETRSSMLDWPQRFNIIHGMARGILYLHQDSRLQIIHRDLKAGNILLDNQMNPKISDFGLARKFVGEDATAKTKKVVGTHGYISPEYAIHGRFSIKSDVFSFGVLVLEIVSGKKNREFSHGTHSDNLLGHAWRLYKEGKSIELMSVSLRNSCVVSEIQRSIHIGLLCVQHHAEDRPTMLSVVLMLISDGVLPPPKQPAFFTEESNDLLNSVSSLDDEYMITLLYPR</sequence>
<keyword evidence="8" id="KW-0325">Glycoprotein</keyword>